<dbReference type="PANTHER" id="PTHR30024">
    <property type="entry name" value="ALIPHATIC SULFONATES-BINDING PROTEIN-RELATED"/>
    <property type="match status" value="1"/>
</dbReference>
<accession>D5MH60</accession>
<dbReference type="eggNOG" id="COG0715">
    <property type="taxonomic scope" value="Bacteria"/>
</dbReference>
<feature type="transmembrane region" description="Helical" evidence="1">
    <location>
        <begin position="37"/>
        <end position="55"/>
    </location>
</feature>
<keyword evidence="1" id="KW-0812">Transmembrane</keyword>
<gene>
    <name evidence="2" type="ORF">DAMO_2041</name>
</gene>
<dbReference type="SUPFAM" id="SSF53850">
    <property type="entry name" value="Periplasmic binding protein-like II"/>
    <property type="match status" value="1"/>
</dbReference>
<dbReference type="STRING" id="671143.DAMO_2041"/>
<keyword evidence="1" id="KW-0472">Membrane</keyword>
<organism evidence="2 3">
    <name type="scientific">Methylomirabilis oxygeniifera</name>
    <dbReference type="NCBI Taxonomy" id="671143"/>
    <lineage>
        <taxon>Bacteria</taxon>
        <taxon>Candidatus Methylomirabilota</taxon>
        <taxon>Candidatus Methylomirabilia</taxon>
        <taxon>Candidatus Methylomirabilales</taxon>
        <taxon>Candidatus Methylomirabilaceae</taxon>
        <taxon>Candidatus Methylomirabilis</taxon>
    </lineage>
</organism>
<dbReference type="AlphaFoldDB" id="D5MH60"/>
<evidence type="ECO:0000313" key="3">
    <source>
        <dbReference type="Proteomes" id="UP000006898"/>
    </source>
</evidence>
<protein>
    <submittedName>
        <fullName evidence="2">Putative ABC transporter, substrate binding protein</fullName>
    </submittedName>
</protein>
<dbReference type="KEGG" id="mox:DAMO_2041"/>
<proteinExistence type="predicted"/>
<dbReference type="Pfam" id="PF13379">
    <property type="entry name" value="NMT1_2"/>
    <property type="match status" value="1"/>
</dbReference>
<sequence length="357" mass="39187">MEKIDRLRGRLGGDPDLKVWYGQSWFWQKGSGMNRRAFVRLLVVGLACAAIFVFSCRRSQPPETMESVRMGYLPITSDASFFVAVEKGLFKARGLQVEPIKFETSNQALEALIAGRIDATAIVALEAALALEANTPDQFRIIEMTAATADTKVHRIVVKTDSPIKTLADLRGKKVGTFPGSQMVVFLKLILGRYFDAEREVEIVQLKPPLQPQALESGQVDALFCLEPTGTLLESKGLARTISVNPLYEFIQKPFPTAVSVVSARMATEKPKVVGRIIAGLTAAHQFLKAHPEEAALTFLKYAPVDSNIVAKVALYDNWGPDTMDRDSVQTLADLYAEKGVLPKRVATAGLYFVAGR</sequence>
<evidence type="ECO:0000256" key="1">
    <source>
        <dbReference type="SAM" id="Phobius"/>
    </source>
</evidence>
<evidence type="ECO:0000313" key="2">
    <source>
        <dbReference type="EMBL" id="CBE69091.1"/>
    </source>
</evidence>
<dbReference type="Proteomes" id="UP000006898">
    <property type="component" value="Chromosome"/>
</dbReference>
<name>D5MH60_METO1</name>
<dbReference type="EMBL" id="FP565575">
    <property type="protein sequence ID" value="CBE69091.1"/>
    <property type="molecule type" value="Genomic_DNA"/>
</dbReference>
<reference evidence="2 3" key="1">
    <citation type="journal article" date="2010" name="Nature">
        <title>Nitrite-driven anaerobic methane oxidation by oxygenic bacteria.</title>
        <authorList>
            <person name="Ettwig K.F."/>
            <person name="Butler M.K."/>
            <person name="Le Paslier D."/>
            <person name="Pelletier E."/>
            <person name="Mangenot S."/>
            <person name="Kuypers M.M.M."/>
            <person name="Schreiber F."/>
            <person name="Dutilh B.E."/>
            <person name="Zedelius J."/>
            <person name="de Beer D."/>
            <person name="Gloerich J."/>
            <person name="Wessels H.J.C.T."/>
            <person name="van Allen T."/>
            <person name="Luesken F."/>
            <person name="Wu M."/>
            <person name="van de Pas-Schoonen K.T."/>
            <person name="Op den Camp H.J.M."/>
            <person name="Janssen-Megens E.M."/>
            <person name="Francoijs K-J."/>
            <person name="Stunnenberg H."/>
            <person name="Weissenbach J."/>
            <person name="Jetten M.S.M."/>
            <person name="Strous M."/>
        </authorList>
    </citation>
    <scope>NUCLEOTIDE SEQUENCE [LARGE SCALE GENOMIC DNA]</scope>
</reference>
<dbReference type="Gene3D" id="3.40.190.10">
    <property type="entry name" value="Periplasmic binding protein-like II"/>
    <property type="match status" value="2"/>
</dbReference>
<keyword evidence="1" id="KW-1133">Transmembrane helix</keyword>
<dbReference type="HOGENOM" id="CLU_071304_0_0_0"/>